<keyword evidence="2" id="KW-0812">Transmembrane</keyword>
<accession>A0A090I488</accession>
<protein>
    <recommendedName>
        <fullName evidence="3">Zinc-ribbon domain-containing protein</fullName>
    </recommendedName>
</protein>
<feature type="domain" description="Zinc-ribbon" evidence="3">
    <location>
        <begin position="7"/>
        <end position="29"/>
    </location>
</feature>
<keyword evidence="2" id="KW-1133">Transmembrane helix</keyword>
<evidence type="ECO:0000256" key="2">
    <source>
        <dbReference type="SAM" id="Phobius"/>
    </source>
</evidence>
<organism evidence="4">
    <name type="scientific">Methanobacterium formicicum</name>
    <dbReference type="NCBI Taxonomy" id="2162"/>
    <lineage>
        <taxon>Archaea</taxon>
        <taxon>Methanobacteriati</taxon>
        <taxon>Methanobacteriota</taxon>
        <taxon>Methanomada group</taxon>
        <taxon>Methanobacteria</taxon>
        <taxon>Methanobacteriales</taxon>
        <taxon>Methanobacteriaceae</taxon>
        <taxon>Methanobacterium</taxon>
    </lineage>
</organism>
<dbReference type="EMBL" id="LN515531">
    <property type="protein sequence ID" value="CEA14153.1"/>
    <property type="molecule type" value="Genomic_DNA"/>
</dbReference>
<dbReference type="PATRIC" id="fig|2162.9.peg.1877"/>
<keyword evidence="2" id="KW-0472">Membrane</keyword>
<feature type="compositionally biased region" description="Low complexity" evidence="1">
    <location>
        <begin position="79"/>
        <end position="95"/>
    </location>
</feature>
<dbReference type="AlphaFoldDB" id="A0A090I488"/>
<evidence type="ECO:0000259" key="3">
    <source>
        <dbReference type="Pfam" id="PF13240"/>
    </source>
</evidence>
<dbReference type="InterPro" id="IPR026870">
    <property type="entry name" value="Zinc_ribbon_dom"/>
</dbReference>
<gene>
    <name evidence="4" type="ORF">DSM1535_1828</name>
</gene>
<dbReference type="KEGG" id="mfi:DSM1535_1828"/>
<sequence>MWVNLVFCKKCGYENDDDALYCENCGTNLSSINSPSSSGRRKTNKILMVAVVVLILGISVIAGMMMISKAPVVNNTNVTNENQNTQSATQNTSNNGPEIIDSNSITGNSEIYGNFKFEWKTYKNTEYNLVIYSTFSNEVQNNLKQTGTLSMNEPGSVLITVDPKASGRSNWASTTSQQGYSTIEDFYWGYFRNQYLMKGPIH</sequence>
<feature type="transmembrane region" description="Helical" evidence="2">
    <location>
        <begin position="46"/>
        <end position="67"/>
    </location>
</feature>
<name>A0A090I488_METFO</name>
<reference evidence="4" key="1">
    <citation type="submission" date="2014-08" db="EMBL/GenBank/DDBJ databases">
        <authorList>
            <person name="Wibberg D."/>
        </authorList>
    </citation>
    <scope>NUCLEOTIDE SEQUENCE</scope>
</reference>
<evidence type="ECO:0000313" key="4">
    <source>
        <dbReference type="EMBL" id="CEA14153.1"/>
    </source>
</evidence>
<evidence type="ECO:0000256" key="1">
    <source>
        <dbReference type="SAM" id="MobiDB-lite"/>
    </source>
</evidence>
<proteinExistence type="predicted"/>
<feature type="region of interest" description="Disordered" evidence="1">
    <location>
        <begin position="79"/>
        <end position="102"/>
    </location>
</feature>
<dbReference type="Pfam" id="PF13240">
    <property type="entry name" value="Zn_Ribbon_1"/>
    <property type="match status" value="1"/>
</dbReference>